<dbReference type="Proteomes" id="UP000707206">
    <property type="component" value="Unassembled WGS sequence"/>
</dbReference>
<gene>
    <name evidence="1" type="ORF">FK220_014725</name>
</gene>
<keyword evidence="2" id="KW-1185">Reference proteome</keyword>
<reference evidence="1" key="1">
    <citation type="submission" date="2019-07" db="EMBL/GenBank/DDBJ databases">
        <authorList>
            <person name="De-Chao Zhang Q."/>
        </authorList>
    </citation>
    <scope>NUCLEOTIDE SEQUENCE</scope>
    <source>
        <strain evidence="1">TP-CH-4</strain>
    </source>
</reference>
<dbReference type="CDD" id="cd07177">
    <property type="entry name" value="terB_like"/>
    <property type="match status" value="1"/>
</dbReference>
<comment type="caution">
    <text evidence="1">The sequence shown here is derived from an EMBL/GenBank/DDBJ whole genome shotgun (WGS) entry which is preliminary data.</text>
</comment>
<dbReference type="Gene3D" id="1.10.3680.10">
    <property type="entry name" value="TerB-like"/>
    <property type="match status" value="1"/>
</dbReference>
<protein>
    <submittedName>
        <fullName evidence="1">TerB family tellurite resistance protein</fullName>
    </submittedName>
</protein>
<evidence type="ECO:0000313" key="2">
    <source>
        <dbReference type="Proteomes" id="UP000707206"/>
    </source>
</evidence>
<dbReference type="RefSeq" id="WP_152575103.1">
    <property type="nucleotide sequence ID" value="NZ_VIKU02000004.1"/>
</dbReference>
<dbReference type="EMBL" id="VIKU02000004">
    <property type="protein sequence ID" value="NHF60607.1"/>
    <property type="molecule type" value="Genomic_DNA"/>
</dbReference>
<accession>A0A967AVB0</accession>
<name>A0A967AVB0_9FLAO</name>
<dbReference type="AlphaFoldDB" id="A0A967AVB0"/>
<reference evidence="1" key="2">
    <citation type="submission" date="2020-03" db="EMBL/GenBank/DDBJ databases">
        <title>Flavobacteriaceae bacterium strain TP-CH-4, a member of the family Flavobacteriaceae isolated from a deep-sea seamount.</title>
        <authorList>
            <person name="Zhang D.-C."/>
        </authorList>
    </citation>
    <scope>NUCLEOTIDE SEQUENCE</scope>
    <source>
        <strain evidence="1">TP-CH-4</strain>
    </source>
</reference>
<dbReference type="InterPro" id="IPR029024">
    <property type="entry name" value="TerB-like"/>
</dbReference>
<organism evidence="1 2">
    <name type="scientific">Pelagihabitans pacificus</name>
    <dbReference type="NCBI Taxonomy" id="2696054"/>
    <lineage>
        <taxon>Bacteria</taxon>
        <taxon>Pseudomonadati</taxon>
        <taxon>Bacteroidota</taxon>
        <taxon>Flavobacteriia</taxon>
        <taxon>Flavobacteriales</taxon>
        <taxon>Flavobacteriaceae</taxon>
        <taxon>Pelagihabitans</taxon>
    </lineage>
</organism>
<proteinExistence type="predicted"/>
<dbReference type="SUPFAM" id="SSF158682">
    <property type="entry name" value="TerB-like"/>
    <property type="match status" value="1"/>
</dbReference>
<sequence>MKFDLAEKLAIVKVIDSIIIADEVVHNGEINALSRLMLEIGFDSNFIADARNIDTAQGMQILIAMPEAKKKALAAILEDVAKSDGFVHEKEQALMTSILTDMGIGQNPNN</sequence>
<evidence type="ECO:0000313" key="1">
    <source>
        <dbReference type="EMBL" id="NHF60607.1"/>
    </source>
</evidence>